<feature type="modified residue" description="Phosphohistidine" evidence="1">
    <location>
        <position position="55"/>
    </location>
</feature>
<feature type="domain" description="HPt" evidence="2">
    <location>
        <begin position="5"/>
        <end position="112"/>
    </location>
</feature>
<keyword evidence="4" id="KW-1185">Reference proteome</keyword>
<evidence type="ECO:0000259" key="2">
    <source>
        <dbReference type="PROSITE" id="PS50894"/>
    </source>
</evidence>
<evidence type="ECO:0000313" key="4">
    <source>
        <dbReference type="Proteomes" id="UP000886818"/>
    </source>
</evidence>
<sequence length="255" mass="29773">MNRNDAEFFKKLRYTFKIEAYEHLKTISLSLVKLEKAFAKEDQKSLVEAIHREFHSLKGAARAVNMKEIETICHMLENIFSKVKKEILICNVEMFDIFNRAIDTIEEILSLNEDKVRDISEIMSELKKIEHSDVVKNESIKSDHKDIECHDVRFNTEIKSNRNIKLESEQEKNSQIKALEAIKAKENIKTQIKGYEDSTSEILRISKAKLDALLLQGEEMIYAKLSAIQRANEIKEIKELFDLWKKENDVRNVSL</sequence>
<protein>
    <submittedName>
        <fullName evidence="3">Hpt domain-containing protein</fullName>
    </submittedName>
</protein>
<keyword evidence="1" id="KW-0597">Phosphoprotein</keyword>
<dbReference type="PROSITE" id="PS50894">
    <property type="entry name" value="HPT"/>
    <property type="match status" value="1"/>
</dbReference>
<dbReference type="CDD" id="cd00088">
    <property type="entry name" value="HPT"/>
    <property type="match status" value="1"/>
</dbReference>
<dbReference type="Proteomes" id="UP000886818">
    <property type="component" value="Chromosome"/>
</dbReference>
<organism evidence="3 4">
    <name type="scientific">Crassaminicella indica</name>
    <dbReference type="NCBI Taxonomy" id="2855394"/>
    <lineage>
        <taxon>Bacteria</taxon>
        <taxon>Bacillati</taxon>
        <taxon>Bacillota</taxon>
        <taxon>Clostridia</taxon>
        <taxon>Eubacteriales</taxon>
        <taxon>Clostridiaceae</taxon>
        <taxon>Crassaminicella</taxon>
    </lineage>
</organism>
<dbReference type="InterPro" id="IPR008207">
    <property type="entry name" value="Sig_transdc_His_kin_Hpt_dom"/>
</dbReference>
<gene>
    <name evidence="3" type="ORF">KVH43_12730</name>
</gene>
<proteinExistence type="predicted"/>
<dbReference type="SMART" id="SM00073">
    <property type="entry name" value="HPT"/>
    <property type="match status" value="1"/>
</dbReference>
<dbReference type="Pfam" id="PF01627">
    <property type="entry name" value="Hpt"/>
    <property type="match status" value="1"/>
</dbReference>
<dbReference type="RefSeq" id="WP_218282888.1">
    <property type="nucleotide sequence ID" value="NZ_CP078093.1"/>
</dbReference>
<name>A0ABX8RAW4_9CLOT</name>
<reference evidence="3" key="1">
    <citation type="submission" date="2021-07" db="EMBL/GenBank/DDBJ databases">
        <title>Complete genome sequence of Crassaminicella sp. 143-21, isolated from a deep-sea hydrothermal vent.</title>
        <authorList>
            <person name="Li X."/>
        </authorList>
    </citation>
    <scope>NUCLEOTIDE SEQUENCE</scope>
    <source>
        <strain evidence="3">143-21</strain>
    </source>
</reference>
<dbReference type="InterPro" id="IPR051315">
    <property type="entry name" value="Bact_Chemotaxis_CheA"/>
</dbReference>
<evidence type="ECO:0000256" key="1">
    <source>
        <dbReference type="PROSITE-ProRule" id="PRU00110"/>
    </source>
</evidence>
<dbReference type="EMBL" id="CP078093">
    <property type="protein sequence ID" value="QXM06192.1"/>
    <property type="molecule type" value="Genomic_DNA"/>
</dbReference>
<evidence type="ECO:0000313" key="3">
    <source>
        <dbReference type="EMBL" id="QXM06192.1"/>
    </source>
</evidence>
<dbReference type="PANTHER" id="PTHR43395">
    <property type="entry name" value="SENSOR HISTIDINE KINASE CHEA"/>
    <property type="match status" value="1"/>
</dbReference>
<dbReference type="PANTHER" id="PTHR43395:SF10">
    <property type="entry name" value="CHEMOTAXIS PROTEIN CHEA"/>
    <property type="match status" value="1"/>
</dbReference>
<accession>A0ABX8RAW4</accession>